<gene>
    <name evidence="2" type="ORF">Tcan_17045</name>
</gene>
<proteinExistence type="predicted"/>
<evidence type="ECO:0000313" key="2">
    <source>
        <dbReference type="EMBL" id="KHN87223.1"/>
    </source>
</evidence>
<dbReference type="EMBL" id="JPKZ01000446">
    <property type="protein sequence ID" value="KHN87223.1"/>
    <property type="molecule type" value="Genomic_DNA"/>
</dbReference>
<evidence type="ECO:0000313" key="3">
    <source>
        <dbReference type="Proteomes" id="UP000031036"/>
    </source>
</evidence>
<evidence type="ECO:0000256" key="1">
    <source>
        <dbReference type="SAM" id="SignalP"/>
    </source>
</evidence>
<dbReference type="OrthoDB" id="5772860at2759"/>
<comment type="caution">
    <text evidence="2">The sequence shown here is derived from an EMBL/GenBank/DDBJ whole genome shotgun (WGS) entry which is preliminary data.</text>
</comment>
<protein>
    <submittedName>
        <fullName evidence="2">Uncharacterized protein</fullName>
    </submittedName>
</protein>
<sequence length="234" mass="26922">MLSHFFSCLVLVQLFVFTTSENVFCTYYRETNEITCGTVTCETHVPLNGDLEEEGLDGKLPRGWYRIGSLQIRHDSSWFNLYRRRATGSGYWDFYTNIPERNCAGYTKPSGMWCHSVPSDTKIIKFDDFKVDYDVGNPPIHVNSSLGACQRNSWEIEKGFGLHAGSNIAGSVTVKDKRCFDRLVLQIERKSTTEKFDVLQCRKCLFNSCWLGTRLLPAYREYLTNLRYVQIEAA</sequence>
<name>A0A0B2W015_TOXCA</name>
<dbReference type="Proteomes" id="UP000031036">
    <property type="component" value="Unassembled WGS sequence"/>
</dbReference>
<keyword evidence="1" id="KW-0732">Signal</keyword>
<dbReference type="AlphaFoldDB" id="A0A0B2W015"/>
<reference evidence="2 3" key="1">
    <citation type="submission" date="2014-11" db="EMBL/GenBank/DDBJ databases">
        <title>Genetic blueprint of the zoonotic pathogen Toxocara canis.</title>
        <authorList>
            <person name="Zhu X.-Q."/>
            <person name="Korhonen P.K."/>
            <person name="Cai H."/>
            <person name="Young N.D."/>
            <person name="Nejsum P."/>
            <person name="von Samson-Himmelstjerna G."/>
            <person name="Boag P.R."/>
            <person name="Tan P."/>
            <person name="Li Q."/>
            <person name="Min J."/>
            <person name="Yang Y."/>
            <person name="Wang X."/>
            <person name="Fang X."/>
            <person name="Hall R.S."/>
            <person name="Hofmann A."/>
            <person name="Sternberg P.W."/>
            <person name="Jex A.R."/>
            <person name="Gasser R.B."/>
        </authorList>
    </citation>
    <scope>NUCLEOTIDE SEQUENCE [LARGE SCALE GENOMIC DNA]</scope>
    <source>
        <strain evidence="2">PN_DK_2014</strain>
    </source>
</reference>
<feature type="signal peptide" evidence="1">
    <location>
        <begin position="1"/>
        <end position="20"/>
    </location>
</feature>
<organism evidence="2 3">
    <name type="scientific">Toxocara canis</name>
    <name type="common">Canine roundworm</name>
    <dbReference type="NCBI Taxonomy" id="6265"/>
    <lineage>
        <taxon>Eukaryota</taxon>
        <taxon>Metazoa</taxon>
        <taxon>Ecdysozoa</taxon>
        <taxon>Nematoda</taxon>
        <taxon>Chromadorea</taxon>
        <taxon>Rhabditida</taxon>
        <taxon>Spirurina</taxon>
        <taxon>Ascaridomorpha</taxon>
        <taxon>Ascaridoidea</taxon>
        <taxon>Toxocaridae</taxon>
        <taxon>Toxocara</taxon>
    </lineage>
</organism>
<feature type="chain" id="PRO_5002095687" evidence="1">
    <location>
        <begin position="21"/>
        <end position="234"/>
    </location>
</feature>
<keyword evidence="3" id="KW-1185">Reference proteome</keyword>
<accession>A0A0B2W015</accession>